<evidence type="ECO:0000313" key="2">
    <source>
        <dbReference type="Proteomes" id="UP000694910"/>
    </source>
</evidence>
<protein>
    <submittedName>
        <fullName evidence="3">Beta-defensin 103A-like</fullName>
    </submittedName>
</protein>
<dbReference type="GeneID" id="101396498"/>
<sequence length="58" mass="6725">MRIDYLLFALLFLFLMLFPGNGGMVKAVQKYYYKVKNCRYDVPGCLTREEQIGHCSLG</sequence>
<gene>
    <name evidence="3" type="primary">LOC101396498</name>
</gene>
<evidence type="ECO:0000313" key="3">
    <source>
        <dbReference type="RefSeq" id="XP_014650895.1"/>
    </source>
</evidence>
<accession>A0ABM1DGG4</accession>
<reference evidence="3" key="1">
    <citation type="submission" date="2025-08" db="UniProtKB">
        <authorList>
            <consortium name="RefSeq"/>
        </authorList>
    </citation>
    <scope>IDENTIFICATION</scope>
</reference>
<organism evidence="2 3">
    <name type="scientific">Ceratotherium simum simum</name>
    <name type="common">Southern white rhinoceros</name>
    <dbReference type="NCBI Taxonomy" id="73337"/>
    <lineage>
        <taxon>Eukaryota</taxon>
        <taxon>Metazoa</taxon>
        <taxon>Chordata</taxon>
        <taxon>Craniata</taxon>
        <taxon>Vertebrata</taxon>
        <taxon>Euteleostomi</taxon>
        <taxon>Mammalia</taxon>
        <taxon>Eutheria</taxon>
        <taxon>Laurasiatheria</taxon>
        <taxon>Perissodactyla</taxon>
        <taxon>Rhinocerotidae</taxon>
        <taxon>Ceratotherium</taxon>
    </lineage>
</organism>
<feature type="signal peptide" evidence="1">
    <location>
        <begin position="1"/>
        <end position="22"/>
    </location>
</feature>
<keyword evidence="2" id="KW-1185">Reference proteome</keyword>
<feature type="chain" id="PRO_5046925693" evidence="1">
    <location>
        <begin position="23"/>
        <end position="58"/>
    </location>
</feature>
<keyword evidence="1" id="KW-0732">Signal</keyword>
<dbReference type="Proteomes" id="UP000694910">
    <property type="component" value="Unplaced"/>
</dbReference>
<evidence type="ECO:0000256" key="1">
    <source>
        <dbReference type="SAM" id="SignalP"/>
    </source>
</evidence>
<name>A0ABM1DGG4_CERSS</name>
<dbReference type="RefSeq" id="XP_014650895.1">
    <property type="nucleotide sequence ID" value="XM_014795409.1"/>
</dbReference>
<dbReference type="Gene3D" id="3.10.360.10">
    <property type="entry name" value="Antimicrobial Peptide, Beta-defensin 2, Chain A"/>
    <property type="match status" value="1"/>
</dbReference>
<proteinExistence type="predicted"/>